<comment type="caution">
    <text evidence="2">The sequence shown here is derived from an EMBL/GenBank/DDBJ whole genome shotgun (WGS) entry which is preliminary data.</text>
</comment>
<dbReference type="PANTHER" id="PTHR10782:SF4">
    <property type="entry name" value="TONALLI, ISOFORM E"/>
    <property type="match status" value="1"/>
</dbReference>
<accession>A0ABQ8H8H5</accession>
<feature type="compositionally biased region" description="Polar residues" evidence="1">
    <location>
        <begin position="732"/>
        <end position="755"/>
    </location>
</feature>
<dbReference type="PANTHER" id="PTHR10782">
    <property type="entry name" value="ZINC FINGER MIZ DOMAIN-CONTAINING PROTEIN"/>
    <property type="match status" value="1"/>
</dbReference>
<feature type="region of interest" description="Disordered" evidence="1">
    <location>
        <begin position="906"/>
        <end position="963"/>
    </location>
</feature>
<reference evidence="2 3" key="1">
    <citation type="submission" date="2021-02" db="EMBL/GenBank/DDBJ databases">
        <title>Plant Genome Project.</title>
        <authorList>
            <person name="Zhang R.-G."/>
        </authorList>
    </citation>
    <scope>NUCLEOTIDE SEQUENCE [LARGE SCALE GENOMIC DNA]</scope>
    <source>
        <tissue evidence="2">Leaves</tissue>
    </source>
</reference>
<feature type="compositionally biased region" description="Polar residues" evidence="1">
    <location>
        <begin position="646"/>
        <end position="675"/>
    </location>
</feature>
<evidence type="ECO:0000313" key="3">
    <source>
        <dbReference type="Proteomes" id="UP000827721"/>
    </source>
</evidence>
<feature type="compositionally biased region" description="Polar residues" evidence="1">
    <location>
        <begin position="943"/>
        <end position="953"/>
    </location>
</feature>
<organism evidence="2 3">
    <name type="scientific">Xanthoceras sorbifolium</name>
    <dbReference type="NCBI Taxonomy" id="99658"/>
    <lineage>
        <taxon>Eukaryota</taxon>
        <taxon>Viridiplantae</taxon>
        <taxon>Streptophyta</taxon>
        <taxon>Embryophyta</taxon>
        <taxon>Tracheophyta</taxon>
        <taxon>Spermatophyta</taxon>
        <taxon>Magnoliopsida</taxon>
        <taxon>eudicotyledons</taxon>
        <taxon>Gunneridae</taxon>
        <taxon>Pentapetalae</taxon>
        <taxon>rosids</taxon>
        <taxon>malvids</taxon>
        <taxon>Sapindales</taxon>
        <taxon>Sapindaceae</taxon>
        <taxon>Xanthoceroideae</taxon>
        <taxon>Xanthoceras</taxon>
    </lineage>
</organism>
<keyword evidence="3" id="KW-1185">Reference proteome</keyword>
<proteinExistence type="predicted"/>
<dbReference type="EMBL" id="JAFEMO010000013">
    <property type="protein sequence ID" value="KAH7550214.1"/>
    <property type="molecule type" value="Genomic_DNA"/>
</dbReference>
<feature type="region of interest" description="Disordered" evidence="1">
    <location>
        <begin position="644"/>
        <end position="677"/>
    </location>
</feature>
<sequence>MTGTGMPPAAAVGAVPGTTTGAGQHLPTSFVNSFRVAAVAERLAAHVLQPQPASQQEAVEFFHLCISLARGIDYAVANNEVPTKAPDLPSLMKQVCQRKSDLSLRAAIVVLMLSVKNACKIGWFSAEENNEIVSLANEIGNGFSGPGDTNPVPSNLISTIPTIMASLIADSLRPKIIILLILMFWFWYYPLMKMGQLLASLEVKPGYGAFMVDFHILKSTKYSPQEKIRIFIAQTDNIETSACIISPQHANFLINGKGIDRRTNVLMDTGPQLPTNVTAMLKFGTNLLQVVGQFNGHYIVVVAFMSMASSLEIPVLQDYLQSGITIQDSDSDIIEGPSRISLNCPIRAANLVFYTYVLVLAVMNGESRLLNVVVALSGRDRNICSVPSPFPPEPQFPYTRIRTPVKGHSCKHLQVLREVGENVTDVIISADGSWRAVLESDGNVETLNNTFSRNKERSEQQESTDCMNSDPVVLDLTTNDEEMEAASADEIEDMKPLLSNLQSQTVATNLTKSSELNNTVGANRNVDTQSENNFQYAGLHSNGSAFPGISDARNDGGISEPSLPYRMTPPVLTDAISPALDRGAEGCGYIDLATSLMQGQYSAPGNLQLQQSQFVDSIVNNEYGRFSSLNRNVNRTPIAVQALPAASQTPSPQQRSGTGFNSLTPNGSSLSSQAALSVGNGYRTTSADIERQLQQQQLRLSRSHMNTFMRPDMASSPLQYNSAGQVMGLPASGTQPDTDQVSSGLPTDNRNSHQQQAVNLRMPQFRSQSPSSIQVSLPFSRSSIQQGGAQPGVGHTAGTRSSQHARVMLAAQRAAGTATQLIRQAPTVPVQVPTSRTGTSYQVHADGVRVPAGEQRVNIGGGVQAVRADNTVDLTSEQNWRPTGRMRGSLSGRAYSAALSQFIIQPTQQAQPARAQPNSTSPQPSVPPGLQAYIGNRSAHVPQPQNNPNTEPANMNGGSGILP</sequence>
<dbReference type="Proteomes" id="UP000827721">
    <property type="component" value="Unassembled WGS sequence"/>
</dbReference>
<protein>
    <submittedName>
        <fullName evidence="2">Uncharacterized protein</fullName>
    </submittedName>
</protein>
<evidence type="ECO:0000256" key="1">
    <source>
        <dbReference type="SAM" id="MobiDB-lite"/>
    </source>
</evidence>
<evidence type="ECO:0000313" key="2">
    <source>
        <dbReference type="EMBL" id="KAH7550214.1"/>
    </source>
</evidence>
<feature type="region of interest" description="Disordered" evidence="1">
    <location>
        <begin position="727"/>
        <end position="755"/>
    </location>
</feature>
<name>A0ABQ8H8H5_9ROSI</name>
<feature type="compositionally biased region" description="Low complexity" evidence="1">
    <location>
        <begin position="906"/>
        <end position="917"/>
    </location>
</feature>
<gene>
    <name evidence="2" type="ORF">JRO89_XS13G0155800</name>
</gene>